<dbReference type="GO" id="GO:0051287">
    <property type="term" value="F:NAD binding"/>
    <property type="evidence" value="ECO:0007669"/>
    <property type="project" value="InterPro"/>
</dbReference>
<keyword evidence="3" id="KW-0560">Oxidoreductase</keyword>
<evidence type="ECO:0000256" key="3">
    <source>
        <dbReference type="ARBA" id="ARBA00023002"/>
    </source>
</evidence>
<sequence length="353" mass="37964">MHSYQIGILGATGAVGQKFIRLLEDHPWFTITKLGASKRSAGKKYKQAVHWVEKTELPAAVADITVSECHSSNFGEVDFVFSGLDSSVAGDIEQEFASAGIPVISNAKNYRMHDQVPLLVPEVNPGHAELISSQHFDSDGKGWIVTNPNCVSVPLSMSLKPLDEAFGIDSVVVTSMQSVSGAGYPGVPSLDIIANVVPYIGGEESKVQTEATKLLGQVKGNTTEFRSFPIQATAVRVPTIEGHLLSVSVKLKNPPSDLDEAKKAFAEWQNPIADLGLPSSPRQPVRLYEENRYPQPRLHADREGGMQTAVGRLREGTVMDLGYVTMAHNTIRGAAGGAILNGELLAAKGYFES</sequence>
<dbReference type="SMART" id="SM00859">
    <property type="entry name" value="Semialdhyde_dh"/>
    <property type="match status" value="1"/>
</dbReference>
<reference evidence="6 7" key="1">
    <citation type="submission" date="2017-05" db="EMBL/GenBank/DDBJ databases">
        <authorList>
            <person name="Varghese N."/>
            <person name="Submissions S."/>
        </authorList>
    </citation>
    <scope>NUCLEOTIDE SEQUENCE [LARGE SCALE GENOMIC DNA]</scope>
    <source>
        <strain evidence="6 7">DSM 21194</strain>
    </source>
</reference>
<dbReference type="OrthoDB" id="9805684at2"/>
<evidence type="ECO:0000259" key="5">
    <source>
        <dbReference type="SMART" id="SM00859"/>
    </source>
</evidence>
<feature type="active site" description="Proton acceptor" evidence="4">
    <location>
        <position position="243"/>
    </location>
</feature>
<dbReference type="GO" id="GO:0009086">
    <property type="term" value="P:methionine biosynthetic process"/>
    <property type="evidence" value="ECO:0007669"/>
    <property type="project" value="TreeGrafter"/>
</dbReference>
<evidence type="ECO:0000256" key="2">
    <source>
        <dbReference type="ARBA" id="ARBA00022857"/>
    </source>
</evidence>
<evidence type="ECO:0000256" key="4">
    <source>
        <dbReference type="PIRSR" id="PIRSR000148-1"/>
    </source>
</evidence>
<dbReference type="GO" id="GO:0050661">
    <property type="term" value="F:NADP binding"/>
    <property type="evidence" value="ECO:0007669"/>
    <property type="project" value="InterPro"/>
</dbReference>
<dbReference type="PANTHER" id="PTHR46718:SF1">
    <property type="entry name" value="ASPARTATE-SEMIALDEHYDE DEHYDROGENASE"/>
    <property type="match status" value="1"/>
</dbReference>
<protein>
    <submittedName>
        <fullName evidence="6">Aspartate-semialdehyde dehydrogenase</fullName>
    </submittedName>
</protein>
<dbReference type="NCBIfam" id="TIGR00978">
    <property type="entry name" value="asd_EA"/>
    <property type="match status" value="1"/>
</dbReference>
<dbReference type="SUPFAM" id="SSF55347">
    <property type="entry name" value="Glyceraldehyde-3-phosphate dehydrogenase-like, C-terminal domain"/>
    <property type="match status" value="1"/>
</dbReference>
<dbReference type="CDD" id="cd18130">
    <property type="entry name" value="ASADH_C_arch_fung_like"/>
    <property type="match status" value="1"/>
</dbReference>
<dbReference type="EMBL" id="FXTH01000008">
    <property type="protein sequence ID" value="SMO66538.1"/>
    <property type="molecule type" value="Genomic_DNA"/>
</dbReference>
<name>A0A521D4A7_9BACT</name>
<dbReference type="PIRSF" id="PIRSF000148">
    <property type="entry name" value="ASA_dh"/>
    <property type="match status" value="1"/>
</dbReference>
<dbReference type="Gene3D" id="3.40.50.720">
    <property type="entry name" value="NAD(P)-binding Rossmann-like Domain"/>
    <property type="match status" value="1"/>
</dbReference>
<dbReference type="RefSeq" id="WP_142714548.1">
    <property type="nucleotide sequence ID" value="NZ_FXTH01000008.1"/>
</dbReference>
<evidence type="ECO:0000256" key="1">
    <source>
        <dbReference type="ARBA" id="ARBA00010584"/>
    </source>
</evidence>
<dbReference type="GO" id="GO:0009088">
    <property type="term" value="P:threonine biosynthetic process"/>
    <property type="evidence" value="ECO:0007669"/>
    <property type="project" value="UniProtKB-ARBA"/>
</dbReference>
<keyword evidence="2" id="KW-0521">NADP</keyword>
<dbReference type="InterPro" id="IPR000534">
    <property type="entry name" value="Semialdehyde_DH_NAD-bd"/>
</dbReference>
<dbReference type="InterPro" id="IPR005676">
    <property type="entry name" value="Asp_semi-ald_DH_pep-lack"/>
</dbReference>
<proteinExistence type="inferred from homology"/>
<dbReference type="Pfam" id="PF01118">
    <property type="entry name" value="Semialdhyde_dh"/>
    <property type="match status" value="1"/>
</dbReference>
<dbReference type="InterPro" id="IPR051823">
    <property type="entry name" value="ASADH-related"/>
</dbReference>
<evidence type="ECO:0000313" key="6">
    <source>
        <dbReference type="EMBL" id="SMO66538.1"/>
    </source>
</evidence>
<dbReference type="PANTHER" id="PTHR46718">
    <property type="entry name" value="ASPARTATE-SEMIALDEHYDE DEHYDROGENASE"/>
    <property type="match status" value="1"/>
</dbReference>
<organism evidence="6 7">
    <name type="scientific">Fodinibius sediminis</name>
    <dbReference type="NCBI Taxonomy" id="1214077"/>
    <lineage>
        <taxon>Bacteria</taxon>
        <taxon>Pseudomonadati</taxon>
        <taxon>Balneolota</taxon>
        <taxon>Balneolia</taxon>
        <taxon>Balneolales</taxon>
        <taxon>Balneolaceae</taxon>
        <taxon>Fodinibius</taxon>
    </lineage>
</organism>
<dbReference type="SUPFAM" id="SSF51735">
    <property type="entry name" value="NAD(P)-binding Rossmann-fold domains"/>
    <property type="match status" value="1"/>
</dbReference>
<feature type="active site" description="Acyl-thioester intermediate" evidence="4">
    <location>
        <position position="150"/>
    </location>
</feature>
<accession>A0A521D4A7</accession>
<feature type="domain" description="Semialdehyde dehydrogenase NAD-binding" evidence="5">
    <location>
        <begin position="5"/>
        <end position="131"/>
    </location>
</feature>
<dbReference type="Proteomes" id="UP000317593">
    <property type="component" value="Unassembled WGS sequence"/>
</dbReference>
<dbReference type="Pfam" id="PF02774">
    <property type="entry name" value="Semialdhyde_dhC"/>
    <property type="match status" value="1"/>
</dbReference>
<keyword evidence="7" id="KW-1185">Reference proteome</keyword>
<gene>
    <name evidence="6" type="ORF">SAMN06265218_108126</name>
</gene>
<dbReference type="Gene3D" id="3.30.360.10">
    <property type="entry name" value="Dihydrodipicolinate Reductase, domain 2"/>
    <property type="match status" value="1"/>
</dbReference>
<dbReference type="AlphaFoldDB" id="A0A521D4A7"/>
<dbReference type="GO" id="GO:0046983">
    <property type="term" value="F:protein dimerization activity"/>
    <property type="evidence" value="ECO:0007669"/>
    <property type="project" value="InterPro"/>
</dbReference>
<dbReference type="InterPro" id="IPR012280">
    <property type="entry name" value="Semialdhyde_DH_dimer_dom"/>
</dbReference>
<dbReference type="NCBIfam" id="NF006416">
    <property type="entry name" value="PRK08664.1"/>
    <property type="match status" value="1"/>
</dbReference>
<dbReference type="CDD" id="cd02315">
    <property type="entry name" value="ScASADH_like_N"/>
    <property type="match status" value="1"/>
</dbReference>
<evidence type="ECO:0000313" key="7">
    <source>
        <dbReference type="Proteomes" id="UP000317593"/>
    </source>
</evidence>
<dbReference type="GO" id="GO:0004073">
    <property type="term" value="F:aspartate-semialdehyde dehydrogenase activity"/>
    <property type="evidence" value="ECO:0007669"/>
    <property type="project" value="UniProtKB-ARBA"/>
</dbReference>
<comment type="similarity">
    <text evidence="1">Belongs to the aspartate-semialdehyde dehydrogenase family.</text>
</comment>
<dbReference type="InterPro" id="IPR036291">
    <property type="entry name" value="NAD(P)-bd_dom_sf"/>
</dbReference>